<keyword evidence="3" id="KW-1185">Reference proteome</keyword>
<evidence type="ECO:0000256" key="1">
    <source>
        <dbReference type="SAM" id="MobiDB-lite"/>
    </source>
</evidence>
<organism evidence="2 3">
    <name type="scientific">Actinocatenispora rupis</name>
    <dbReference type="NCBI Taxonomy" id="519421"/>
    <lineage>
        <taxon>Bacteria</taxon>
        <taxon>Bacillati</taxon>
        <taxon>Actinomycetota</taxon>
        <taxon>Actinomycetes</taxon>
        <taxon>Micromonosporales</taxon>
        <taxon>Micromonosporaceae</taxon>
        <taxon>Actinocatenispora</taxon>
    </lineage>
</organism>
<protein>
    <submittedName>
        <fullName evidence="2">Uncharacterized protein</fullName>
    </submittedName>
</protein>
<evidence type="ECO:0000313" key="3">
    <source>
        <dbReference type="Proteomes" id="UP000612808"/>
    </source>
</evidence>
<sequence length="103" mass="10541">MQRKRYAAFAAVPDGRAHCAQGGRNPARAPDPFHRTACRHHGLGGNANGLPVPDLHYGLSYPAGTSSLAPVPVRATTIDVGVAGTDASGPAMPEGRASRAATD</sequence>
<dbReference type="EMBL" id="BOMB01000015">
    <property type="protein sequence ID" value="GID11796.1"/>
    <property type="molecule type" value="Genomic_DNA"/>
</dbReference>
<feature type="region of interest" description="Disordered" evidence="1">
    <location>
        <begin position="84"/>
        <end position="103"/>
    </location>
</feature>
<evidence type="ECO:0000313" key="2">
    <source>
        <dbReference type="EMBL" id="GID11796.1"/>
    </source>
</evidence>
<reference evidence="2" key="1">
    <citation type="submission" date="2021-01" db="EMBL/GenBank/DDBJ databases">
        <title>Whole genome shotgun sequence of Actinocatenispora rupis NBRC 107355.</title>
        <authorList>
            <person name="Komaki H."/>
            <person name="Tamura T."/>
        </authorList>
    </citation>
    <scope>NUCLEOTIDE SEQUENCE</scope>
    <source>
        <strain evidence="2">NBRC 107355</strain>
    </source>
</reference>
<name>A0A8J3NA69_9ACTN</name>
<dbReference type="AlphaFoldDB" id="A0A8J3NA69"/>
<comment type="caution">
    <text evidence="2">The sequence shown here is derived from an EMBL/GenBank/DDBJ whole genome shotgun (WGS) entry which is preliminary data.</text>
</comment>
<proteinExistence type="predicted"/>
<dbReference type="Proteomes" id="UP000612808">
    <property type="component" value="Unassembled WGS sequence"/>
</dbReference>
<gene>
    <name evidence="2" type="ORF">Aru02nite_26850</name>
</gene>
<accession>A0A8J3NA69</accession>